<dbReference type="InterPro" id="IPR002678">
    <property type="entry name" value="DUF34/NIF3"/>
</dbReference>
<keyword evidence="3 4" id="KW-0479">Metal-binding</keyword>
<proteinExistence type="inferred from homology"/>
<feature type="binding site" evidence="4">
    <location>
        <position position="227"/>
    </location>
    <ligand>
        <name>a divalent metal cation</name>
        <dbReference type="ChEBI" id="CHEBI:60240"/>
        <label>1</label>
    </ligand>
</feature>
<comment type="similarity">
    <text evidence="1">Belongs to the GTP cyclohydrolase I type 2/NIF3 family.</text>
</comment>
<sequence>MKIKNIIEFLESQGDWVNRHFTRDHILIGTDETEIKSVIVCWVATLDVINKAVKNDCHLIISHENPFYMASTSLPTVVLHAQKEKMKLLNDNNITIYRCHDLWDLYPKYGVRDQWAKTLGFDFDLKKSNKFLCYADNINLTTEQLAHHVIKCIKPYYQFGIELIGNKDKVIKKVGIGTGACTDIFEMYENNVDACIVSDDGINNWVNVQWAMDHNLPLLVINHLTSEAPGIKELSNYLSKHFTDIQFEYINNDYGIYHIS</sequence>
<evidence type="ECO:0000313" key="7">
    <source>
        <dbReference type="Proteomes" id="UP000241201"/>
    </source>
</evidence>
<reference evidence="7" key="1">
    <citation type="submission" date="2018-03" db="EMBL/GenBank/DDBJ databases">
        <title>Lachnoclostridium SNUG30370 gen.nov., sp.nov., isolated from human faeces.</title>
        <authorList>
            <person name="Seo B."/>
            <person name="Jeon K."/>
            <person name="Ko G."/>
        </authorList>
    </citation>
    <scope>NUCLEOTIDE SEQUENCE [LARGE SCALE GENOMIC DNA]</scope>
    <source>
        <strain evidence="7">SNUG30370</strain>
    </source>
</reference>
<dbReference type="EMBL" id="JAJDKZ010000020">
    <property type="protein sequence ID" value="MCB8610587.1"/>
    <property type="molecule type" value="Genomic_DNA"/>
</dbReference>
<dbReference type="Proteomes" id="UP000241201">
    <property type="component" value="Unassembled WGS sequence"/>
</dbReference>
<evidence type="ECO:0000313" key="5">
    <source>
        <dbReference type="EMBL" id="MCB8610587.1"/>
    </source>
</evidence>
<evidence type="ECO:0000256" key="1">
    <source>
        <dbReference type="ARBA" id="ARBA00006964"/>
    </source>
</evidence>
<dbReference type="RefSeq" id="WP_106988306.1">
    <property type="nucleotide sequence ID" value="NZ_DAWBWI010000289.1"/>
</dbReference>
<reference evidence="5" key="3">
    <citation type="submission" date="2021-10" db="EMBL/GenBank/DDBJ databases">
        <title>Collection of gut derived symbiotic bacterial strains cultured from healthy donors.</title>
        <authorList>
            <person name="Lin H."/>
            <person name="Littmann E."/>
            <person name="Kohout C."/>
            <person name="Pamer E.G."/>
        </authorList>
    </citation>
    <scope>NUCLEOTIDE SEQUENCE</scope>
    <source>
        <strain evidence="5">DFI.4.48</strain>
    </source>
</reference>
<dbReference type="PANTHER" id="PTHR13799">
    <property type="entry name" value="NGG1 INTERACTING FACTOR 3"/>
    <property type="match status" value="1"/>
</dbReference>
<name>A0A2T3FWH5_9FIRM</name>
<dbReference type="Pfam" id="PF01784">
    <property type="entry name" value="DUF34_NIF3"/>
    <property type="match status" value="1"/>
</dbReference>
<accession>A0A2T3FWH5</accession>
<reference evidence="6" key="2">
    <citation type="journal article" date="2019" name="Int. J. Syst. Evol. Microbiol.">
        <title>Faecalibacillus intestinalis gen. nov., sp. nov. and Faecalibacillus faecis sp. nov., isolated from human faeces.</title>
        <authorList>
            <person name="Seo B."/>
            <person name="Jeon K."/>
            <person name="Baek I."/>
            <person name="Lee Y.M."/>
            <person name="Baek K."/>
            <person name="Ko G."/>
        </authorList>
    </citation>
    <scope>NUCLEOTIDE SEQUENCE</scope>
    <source>
        <strain evidence="6">SNUG30370</strain>
    </source>
</reference>
<dbReference type="SUPFAM" id="SSF102705">
    <property type="entry name" value="NIF3 (NGG1p interacting factor 3)-like"/>
    <property type="match status" value="1"/>
</dbReference>
<keyword evidence="7" id="KW-1185">Reference proteome</keyword>
<comment type="caution">
    <text evidence="6">The sequence shown here is derived from an EMBL/GenBank/DDBJ whole genome shotgun (WGS) entry which is preliminary data.</text>
</comment>
<dbReference type="Proteomes" id="UP001198439">
    <property type="component" value="Unassembled WGS sequence"/>
</dbReference>
<protein>
    <recommendedName>
        <fullName evidence="2">GTP cyclohydrolase 1 type 2 homolog</fullName>
    </recommendedName>
</protein>
<dbReference type="Gene3D" id="3.40.1390.30">
    <property type="entry name" value="NIF3 (NGG1p interacting factor 3)-like"/>
    <property type="match status" value="2"/>
</dbReference>
<feature type="binding site" evidence="4">
    <location>
        <position position="223"/>
    </location>
    <ligand>
        <name>a divalent metal cation</name>
        <dbReference type="ChEBI" id="CHEBI:60240"/>
        <label>1</label>
    </ligand>
</feature>
<dbReference type="PANTHER" id="PTHR13799:SF14">
    <property type="entry name" value="GTP CYCLOHYDROLASE 1 TYPE 2 HOMOLOG"/>
    <property type="match status" value="1"/>
</dbReference>
<gene>
    <name evidence="6" type="ORF">C7U55_09120</name>
    <name evidence="5" type="ORF">LJD69_08270</name>
</gene>
<evidence type="ECO:0000313" key="6">
    <source>
        <dbReference type="EMBL" id="PST39637.1"/>
    </source>
</evidence>
<evidence type="ECO:0000256" key="2">
    <source>
        <dbReference type="ARBA" id="ARBA00022112"/>
    </source>
</evidence>
<dbReference type="AlphaFoldDB" id="A0A2T3FWH5"/>
<dbReference type="GO" id="GO:0005737">
    <property type="term" value="C:cytoplasm"/>
    <property type="evidence" value="ECO:0007669"/>
    <property type="project" value="TreeGrafter"/>
</dbReference>
<feature type="binding site" evidence="4">
    <location>
        <position position="63"/>
    </location>
    <ligand>
        <name>a divalent metal cation</name>
        <dbReference type="ChEBI" id="CHEBI:60240"/>
        <label>1</label>
    </ligand>
</feature>
<dbReference type="EMBL" id="PYLP01000012">
    <property type="protein sequence ID" value="PST39637.1"/>
    <property type="molecule type" value="Genomic_DNA"/>
</dbReference>
<evidence type="ECO:0000256" key="4">
    <source>
        <dbReference type="PIRSR" id="PIRSR602678-1"/>
    </source>
</evidence>
<organism evidence="6 7">
    <name type="scientific">Faecalibacillus faecis</name>
    <dbReference type="NCBI Taxonomy" id="1982628"/>
    <lineage>
        <taxon>Bacteria</taxon>
        <taxon>Bacillati</taxon>
        <taxon>Bacillota</taxon>
        <taxon>Erysipelotrichia</taxon>
        <taxon>Erysipelotrichales</taxon>
        <taxon>Coprobacillaceae</taxon>
        <taxon>Faecalibacillus</taxon>
    </lineage>
</organism>
<dbReference type="InterPro" id="IPR036069">
    <property type="entry name" value="DUF34/NIF3_sf"/>
</dbReference>
<dbReference type="GeneID" id="77471250"/>
<dbReference type="GO" id="GO:0046872">
    <property type="term" value="F:metal ion binding"/>
    <property type="evidence" value="ECO:0007669"/>
    <property type="project" value="UniProtKB-KW"/>
</dbReference>
<feature type="binding site" evidence="4">
    <location>
        <position position="104"/>
    </location>
    <ligand>
        <name>a divalent metal cation</name>
        <dbReference type="ChEBI" id="CHEBI:60240"/>
        <label>1</label>
    </ligand>
</feature>
<evidence type="ECO:0000256" key="3">
    <source>
        <dbReference type="ARBA" id="ARBA00022723"/>
    </source>
</evidence>